<evidence type="ECO:0000256" key="1">
    <source>
        <dbReference type="ARBA" id="ARBA00004903"/>
    </source>
</evidence>
<reference evidence="10 11" key="1">
    <citation type="submission" date="2019-11" db="EMBL/GenBank/DDBJ databases">
        <title>Bacillus lacus genome.</title>
        <authorList>
            <person name="Allen C.J."/>
            <person name="Newman J.D."/>
        </authorList>
    </citation>
    <scope>NUCLEOTIDE SEQUENCE [LARGE SCALE GENOMIC DNA]</scope>
    <source>
        <strain evidence="10 11">KCTC 33946</strain>
    </source>
</reference>
<evidence type="ECO:0000259" key="9">
    <source>
        <dbReference type="PROSITE" id="PS51330"/>
    </source>
</evidence>
<evidence type="ECO:0000256" key="8">
    <source>
        <dbReference type="RuleBase" id="RU004474"/>
    </source>
</evidence>
<dbReference type="FunFam" id="3.40.430.10:FF:000009">
    <property type="entry name" value="Dihydrofolate reductase"/>
    <property type="match status" value="1"/>
</dbReference>
<dbReference type="InterPro" id="IPR017925">
    <property type="entry name" value="DHFR_CS"/>
</dbReference>
<protein>
    <recommendedName>
        <fullName evidence="3 7">Dihydrofolate reductase</fullName>
        <ecNumber evidence="3 7">1.5.1.3</ecNumber>
    </recommendedName>
</protein>
<dbReference type="InterPro" id="IPR012259">
    <property type="entry name" value="DHFR"/>
</dbReference>
<dbReference type="InterPro" id="IPR024072">
    <property type="entry name" value="DHFR-like_dom_sf"/>
</dbReference>
<dbReference type="Gene3D" id="3.40.430.10">
    <property type="entry name" value="Dihydrofolate Reductase, subunit A"/>
    <property type="match status" value="1"/>
</dbReference>
<dbReference type="PANTHER" id="PTHR48069">
    <property type="entry name" value="DIHYDROFOLATE REDUCTASE"/>
    <property type="match status" value="1"/>
</dbReference>
<keyword evidence="4 7" id="KW-0554">One-carbon metabolism</keyword>
<evidence type="ECO:0000256" key="6">
    <source>
        <dbReference type="ARBA" id="ARBA00023002"/>
    </source>
</evidence>
<dbReference type="PIRSF" id="PIRSF000194">
    <property type="entry name" value="DHFR"/>
    <property type="match status" value="1"/>
</dbReference>
<dbReference type="PRINTS" id="PR00070">
    <property type="entry name" value="DHFR"/>
</dbReference>
<keyword evidence="5 7" id="KW-0521">NADP</keyword>
<accession>A0A7X2IXG2</accession>
<name>A0A7X2IXG2_9BACI</name>
<dbReference type="PANTHER" id="PTHR48069:SF3">
    <property type="entry name" value="DIHYDROFOLATE REDUCTASE"/>
    <property type="match status" value="1"/>
</dbReference>
<dbReference type="GO" id="GO:0046655">
    <property type="term" value="P:folic acid metabolic process"/>
    <property type="evidence" value="ECO:0007669"/>
    <property type="project" value="TreeGrafter"/>
</dbReference>
<keyword evidence="6 7" id="KW-0560">Oxidoreductase</keyword>
<evidence type="ECO:0000256" key="5">
    <source>
        <dbReference type="ARBA" id="ARBA00022857"/>
    </source>
</evidence>
<dbReference type="EC" id="1.5.1.3" evidence="3 7"/>
<dbReference type="PROSITE" id="PS51330">
    <property type="entry name" value="DHFR_2"/>
    <property type="match status" value="1"/>
</dbReference>
<dbReference type="GO" id="GO:0046452">
    <property type="term" value="P:dihydrofolate metabolic process"/>
    <property type="evidence" value="ECO:0007669"/>
    <property type="project" value="TreeGrafter"/>
</dbReference>
<evidence type="ECO:0000256" key="4">
    <source>
        <dbReference type="ARBA" id="ARBA00022563"/>
    </source>
</evidence>
<organism evidence="10 11">
    <name type="scientific">Metabacillus lacus</name>
    <dbReference type="NCBI Taxonomy" id="1983721"/>
    <lineage>
        <taxon>Bacteria</taxon>
        <taxon>Bacillati</taxon>
        <taxon>Bacillota</taxon>
        <taxon>Bacilli</taxon>
        <taxon>Bacillales</taxon>
        <taxon>Bacillaceae</taxon>
        <taxon>Metabacillus</taxon>
    </lineage>
</organism>
<comment type="catalytic activity">
    <reaction evidence="7">
        <text>(6S)-5,6,7,8-tetrahydrofolate + NADP(+) = 7,8-dihydrofolate + NADPH + H(+)</text>
        <dbReference type="Rhea" id="RHEA:15009"/>
        <dbReference type="ChEBI" id="CHEBI:15378"/>
        <dbReference type="ChEBI" id="CHEBI:57451"/>
        <dbReference type="ChEBI" id="CHEBI:57453"/>
        <dbReference type="ChEBI" id="CHEBI:57783"/>
        <dbReference type="ChEBI" id="CHEBI:58349"/>
        <dbReference type="EC" id="1.5.1.3"/>
    </reaction>
</comment>
<dbReference type="GO" id="GO:0005829">
    <property type="term" value="C:cytosol"/>
    <property type="evidence" value="ECO:0007669"/>
    <property type="project" value="TreeGrafter"/>
</dbReference>
<dbReference type="OrthoDB" id="9804315at2"/>
<comment type="similarity">
    <text evidence="2 7 8">Belongs to the dihydrofolate reductase family.</text>
</comment>
<dbReference type="UniPathway" id="UPA00077">
    <property type="reaction ID" value="UER00158"/>
</dbReference>
<dbReference type="GO" id="GO:0046654">
    <property type="term" value="P:tetrahydrofolate biosynthetic process"/>
    <property type="evidence" value="ECO:0007669"/>
    <property type="project" value="UniProtKB-UniPathway"/>
</dbReference>
<keyword evidence="11" id="KW-1185">Reference proteome</keyword>
<evidence type="ECO:0000256" key="2">
    <source>
        <dbReference type="ARBA" id="ARBA00009539"/>
    </source>
</evidence>
<dbReference type="RefSeq" id="WP_154306033.1">
    <property type="nucleotide sequence ID" value="NZ_WKKI01000002.1"/>
</dbReference>
<evidence type="ECO:0000256" key="3">
    <source>
        <dbReference type="ARBA" id="ARBA00012856"/>
    </source>
</evidence>
<feature type="domain" description="DHFR" evidence="9">
    <location>
        <begin position="1"/>
        <end position="161"/>
    </location>
</feature>
<proteinExistence type="inferred from homology"/>
<dbReference type="EMBL" id="WKKI01000002">
    <property type="protein sequence ID" value="MRX70903.1"/>
    <property type="molecule type" value="Genomic_DNA"/>
</dbReference>
<dbReference type="GO" id="GO:0004146">
    <property type="term" value="F:dihydrofolate reductase activity"/>
    <property type="evidence" value="ECO:0007669"/>
    <property type="project" value="UniProtKB-EC"/>
</dbReference>
<dbReference type="GO" id="GO:0050661">
    <property type="term" value="F:NADP binding"/>
    <property type="evidence" value="ECO:0007669"/>
    <property type="project" value="InterPro"/>
</dbReference>
<comment type="function">
    <text evidence="7">Key enzyme in folate metabolism. Catalyzes an essential reaction for de novo glycine and purine synthesis, and for DNA precursor synthesis.</text>
</comment>
<dbReference type="GO" id="GO:0006730">
    <property type="term" value="P:one-carbon metabolic process"/>
    <property type="evidence" value="ECO:0007669"/>
    <property type="project" value="UniProtKB-KW"/>
</dbReference>
<evidence type="ECO:0000256" key="7">
    <source>
        <dbReference type="PIRNR" id="PIRNR000194"/>
    </source>
</evidence>
<sequence length="162" mass="18954">MISLLFAMDQNRLIGKNNDLPWRLPADLAYFKKVTMGHKIIMGRKTFDSIGKPLPGRENFILTRDTSYHQDGCSILHSTEELLQLNKECGAEELFVIGGTEIFKEVLPHSSKMYVTRIEESFEGDKYFPFFEEKEWTVLSKEKGVKNEKNPYDYEFLVYQRK</sequence>
<dbReference type="Proteomes" id="UP000448867">
    <property type="component" value="Unassembled WGS sequence"/>
</dbReference>
<dbReference type="AlphaFoldDB" id="A0A7X2IXG2"/>
<evidence type="ECO:0000313" key="10">
    <source>
        <dbReference type="EMBL" id="MRX70903.1"/>
    </source>
</evidence>
<dbReference type="SUPFAM" id="SSF53597">
    <property type="entry name" value="Dihydrofolate reductase-like"/>
    <property type="match status" value="1"/>
</dbReference>
<dbReference type="Pfam" id="PF00186">
    <property type="entry name" value="DHFR_1"/>
    <property type="match status" value="1"/>
</dbReference>
<comment type="caution">
    <text evidence="10">The sequence shown here is derived from an EMBL/GenBank/DDBJ whole genome shotgun (WGS) entry which is preliminary data.</text>
</comment>
<gene>
    <name evidence="10" type="ORF">GJU40_01810</name>
</gene>
<dbReference type="PROSITE" id="PS00075">
    <property type="entry name" value="DHFR_1"/>
    <property type="match status" value="1"/>
</dbReference>
<comment type="pathway">
    <text evidence="1 7">Cofactor biosynthesis; tetrahydrofolate biosynthesis; 5,6,7,8-tetrahydrofolate from 7,8-dihydrofolate: step 1/1.</text>
</comment>
<evidence type="ECO:0000313" key="11">
    <source>
        <dbReference type="Proteomes" id="UP000448867"/>
    </source>
</evidence>
<dbReference type="CDD" id="cd00209">
    <property type="entry name" value="DHFR"/>
    <property type="match status" value="1"/>
</dbReference>
<dbReference type="InterPro" id="IPR001796">
    <property type="entry name" value="DHFR_dom"/>
</dbReference>